<evidence type="ECO:0000313" key="1">
    <source>
        <dbReference type="EMBL" id="MPC14043.1"/>
    </source>
</evidence>
<reference evidence="1 2" key="1">
    <citation type="submission" date="2019-05" db="EMBL/GenBank/DDBJ databases">
        <title>Another draft genome of Portunus trituberculatus and its Hox gene families provides insights of decapod evolution.</title>
        <authorList>
            <person name="Jeong J.-H."/>
            <person name="Song I."/>
            <person name="Kim S."/>
            <person name="Choi T."/>
            <person name="Kim D."/>
            <person name="Ryu S."/>
            <person name="Kim W."/>
        </authorList>
    </citation>
    <scope>NUCLEOTIDE SEQUENCE [LARGE SCALE GENOMIC DNA]</scope>
    <source>
        <tissue evidence="1">Muscle</tissue>
    </source>
</reference>
<name>A0A5B7D2S8_PORTR</name>
<accession>A0A5B7D2S8</accession>
<sequence length="155" mass="16561">MINYNQFQPATPQHSHLGVCAAMHQQLPGRVEEKDTEGTVERRGAAMHQDARLLKKGQLLRIKVLLQALLPLVAAAAAAVTALRLKVQGEGGRPARCTTTPTPTPTKTEADGVTLVSSPKAHCTALPILLPRASMVLCRAVTIASRIKPCCTLMP</sequence>
<dbReference type="AlphaFoldDB" id="A0A5B7D2S8"/>
<keyword evidence="2" id="KW-1185">Reference proteome</keyword>
<comment type="caution">
    <text evidence="1">The sequence shown here is derived from an EMBL/GenBank/DDBJ whole genome shotgun (WGS) entry which is preliminary data.</text>
</comment>
<proteinExistence type="predicted"/>
<dbReference type="Proteomes" id="UP000324222">
    <property type="component" value="Unassembled WGS sequence"/>
</dbReference>
<gene>
    <name evidence="1" type="ORF">E2C01_006797</name>
</gene>
<organism evidence="1 2">
    <name type="scientific">Portunus trituberculatus</name>
    <name type="common">Swimming crab</name>
    <name type="synonym">Neptunus trituberculatus</name>
    <dbReference type="NCBI Taxonomy" id="210409"/>
    <lineage>
        <taxon>Eukaryota</taxon>
        <taxon>Metazoa</taxon>
        <taxon>Ecdysozoa</taxon>
        <taxon>Arthropoda</taxon>
        <taxon>Crustacea</taxon>
        <taxon>Multicrustacea</taxon>
        <taxon>Malacostraca</taxon>
        <taxon>Eumalacostraca</taxon>
        <taxon>Eucarida</taxon>
        <taxon>Decapoda</taxon>
        <taxon>Pleocyemata</taxon>
        <taxon>Brachyura</taxon>
        <taxon>Eubrachyura</taxon>
        <taxon>Portunoidea</taxon>
        <taxon>Portunidae</taxon>
        <taxon>Portuninae</taxon>
        <taxon>Portunus</taxon>
    </lineage>
</organism>
<evidence type="ECO:0000313" key="2">
    <source>
        <dbReference type="Proteomes" id="UP000324222"/>
    </source>
</evidence>
<protein>
    <submittedName>
        <fullName evidence="1">Uncharacterized protein</fullName>
    </submittedName>
</protein>
<dbReference type="EMBL" id="VSRR010000324">
    <property type="protein sequence ID" value="MPC14043.1"/>
    <property type="molecule type" value="Genomic_DNA"/>
</dbReference>